<dbReference type="Pfam" id="PF00230">
    <property type="entry name" value="MIP"/>
    <property type="match status" value="1"/>
</dbReference>
<dbReference type="Gene3D" id="1.20.1080.10">
    <property type="entry name" value="Glycerol uptake facilitator protein"/>
    <property type="match status" value="1"/>
</dbReference>
<name>A0ABW5UAV4_9SPHI</name>
<evidence type="ECO:0000256" key="3">
    <source>
        <dbReference type="ARBA" id="ARBA00022448"/>
    </source>
</evidence>
<dbReference type="RefSeq" id="WP_066755591.1">
    <property type="nucleotide sequence ID" value="NZ_JBHUMB010000006.1"/>
</dbReference>
<dbReference type="PANTHER" id="PTHR43829:SF9">
    <property type="entry name" value="AQUAPORIN-9"/>
    <property type="match status" value="1"/>
</dbReference>
<dbReference type="EMBL" id="JBHUMB010000006">
    <property type="protein sequence ID" value="MFD2742493.1"/>
    <property type="molecule type" value="Genomic_DNA"/>
</dbReference>
<evidence type="ECO:0000256" key="5">
    <source>
        <dbReference type="ARBA" id="ARBA00022989"/>
    </source>
</evidence>
<feature type="transmembrane region" description="Helical" evidence="8">
    <location>
        <begin position="39"/>
        <end position="62"/>
    </location>
</feature>
<sequence length="246" mass="25978">MTPFIAELFGTFLMLLLGGGVVANVVLEGTKGQNGGWIVITTGWALAVFVGVSVASAYSGAHLNPAVTLSVWMLGDITTTNALQYIAAQFIGATFGAFAVSILYRQHLLKTHDSSRTQAVFCTAPALRSTPSNLLSEALGTFVLITAILFFQEPSLQVNETAGVIGLGSIGAFPVAFLVWVIGLSLGGTTGYAINPARDLAPRMVYWIIPLPTKQPFDPSYTWIPLVGPMIGSAIATLLHQILISP</sequence>
<protein>
    <submittedName>
        <fullName evidence="9">MIP/aquaporin family protein</fullName>
    </submittedName>
</protein>
<dbReference type="PROSITE" id="PS00221">
    <property type="entry name" value="MIP"/>
    <property type="match status" value="1"/>
</dbReference>
<keyword evidence="6 8" id="KW-0472">Membrane</keyword>
<proteinExistence type="inferred from homology"/>
<keyword evidence="5 8" id="KW-1133">Transmembrane helix</keyword>
<dbReference type="PANTHER" id="PTHR43829">
    <property type="entry name" value="AQUAPORIN OR AQUAGLYCEROPORIN RELATED"/>
    <property type="match status" value="1"/>
</dbReference>
<keyword evidence="10" id="KW-1185">Reference proteome</keyword>
<accession>A0ABW5UAV4</accession>
<evidence type="ECO:0000256" key="4">
    <source>
        <dbReference type="ARBA" id="ARBA00022692"/>
    </source>
</evidence>
<comment type="subcellular location">
    <subcellularLocation>
        <location evidence="1">Membrane</location>
        <topology evidence="1">Multi-pass membrane protein</topology>
    </subcellularLocation>
</comment>
<feature type="transmembrane region" description="Helical" evidence="8">
    <location>
        <begin position="172"/>
        <end position="194"/>
    </location>
</feature>
<evidence type="ECO:0000313" key="9">
    <source>
        <dbReference type="EMBL" id="MFD2742493.1"/>
    </source>
</evidence>
<dbReference type="InterPro" id="IPR023271">
    <property type="entry name" value="Aquaporin-like"/>
</dbReference>
<evidence type="ECO:0000256" key="1">
    <source>
        <dbReference type="ARBA" id="ARBA00004141"/>
    </source>
</evidence>
<evidence type="ECO:0000256" key="2">
    <source>
        <dbReference type="ARBA" id="ARBA00006175"/>
    </source>
</evidence>
<dbReference type="InterPro" id="IPR000425">
    <property type="entry name" value="MIP"/>
</dbReference>
<dbReference type="InterPro" id="IPR022357">
    <property type="entry name" value="MIP_CS"/>
</dbReference>
<feature type="transmembrane region" description="Helical" evidence="8">
    <location>
        <begin position="6"/>
        <end position="27"/>
    </location>
</feature>
<reference evidence="10" key="1">
    <citation type="journal article" date="2019" name="Int. J. Syst. Evol. Microbiol.">
        <title>The Global Catalogue of Microorganisms (GCM) 10K type strain sequencing project: providing services to taxonomists for standard genome sequencing and annotation.</title>
        <authorList>
            <consortium name="The Broad Institute Genomics Platform"/>
            <consortium name="The Broad Institute Genome Sequencing Center for Infectious Disease"/>
            <person name="Wu L."/>
            <person name="Ma J."/>
        </authorList>
    </citation>
    <scope>NUCLEOTIDE SEQUENCE [LARGE SCALE GENOMIC DNA]</scope>
    <source>
        <strain evidence="10">KCTC 42247</strain>
    </source>
</reference>
<evidence type="ECO:0000256" key="8">
    <source>
        <dbReference type="SAM" id="Phobius"/>
    </source>
</evidence>
<dbReference type="InterPro" id="IPR050363">
    <property type="entry name" value="MIP/Aquaporin"/>
</dbReference>
<evidence type="ECO:0000256" key="6">
    <source>
        <dbReference type="ARBA" id="ARBA00023136"/>
    </source>
</evidence>
<comment type="caution">
    <text evidence="9">The sequence shown here is derived from an EMBL/GenBank/DDBJ whole genome shotgun (WGS) entry which is preliminary data.</text>
</comment>
<feature type="transmembrane region" description="Helical" evidence="8">
    <location>
        <begin position="223"/>
        <end position="244"/>
    </location>
</feature>
<evidence type="ECO:0000256" key="7">
    <source>
        <dbReference type="RuleBase" id="RU000477"/>
    </source>
</evidence>
<gene>
    <name evidence="9" type="ORF">ACFSQ6_03720</name>
</gene>
<feature type="transmembrane region" description="Helical" evidence="8">
    <location>
        <begin position="82"/>
        <end position="104"/>
    </location>
</feature>
<dbReference type="Proteomes" id="UP001597418">
    <property type="component" value="Unassembled WGS sequence"/>
</dbReference>
<feature type="transmembrane region" description="Helical" evidence="8">
    <location>
        <begin position="134"/>
        <end position="152"/>
    </location>
</feature>
<evidence type="ECO:0000313" key="10">
    <source>
        <dbReference type="Proteomes" id="UP001597418"/>
    </source>
</evidence>
<keyword evidence="3 7" id="KW-0813">Transport</keyword>
<keyword evidence="4 7" id="KW-0812">Transmembrane</keyword>
<dbReference type="PRINTS" id="PR00783">
    <property type="entry name" value="MINTRINSICP"/>
</dbReference>
<comment type="similarity">
    <text evidence="2 7">Belongs to the MIP/aquaporin (TC 1.A.8) family.</text>
</comment>
<organism evidence="9 10">
    <name type="scientific">Sphingobacterium populi</name>
    <dbReference type="NCBI Taxonomy" id="1812824"/>
    <lineage>
        <taxon>Bacteria</taxon>
        <taxon>Pseudomonadati</taxon>
        <taxon>Bacteroidota</taxon>
        <taxon>Sphingobacteriia</taxon>
        <taxon>Sphingobacteriales</taxon>
        <taxon>Sphingobacteriaceae</taxon>
        <taxon>Sphingobacterium</taxon>
    </lineage>
</organism>
<dbReference type="SUPFAM" id="SSF81338">
    <property type="entry name" value="Aquaporin-like"/>
    <property type="match status" value="1"/>
</dbReference>